<evidence type="ECO:0000313" key="2">
    <source>
        <dbReference type="Proteomes" id="UP001596267"/>
    </source>
</evidence>
<dbReference type="EMBL" id="JBHSTQ010000001">
    <property type="protein sequence ID" value="MFC6385347.1"/>
    <property type="molecule type" value="Genomic_DNA"/>
</dbReference>
<protein>
    <recommendedName>
        <fullName evidence="3">NERD domain-containing protein</fullName>
    </recommendedName>
</protein>
<keyword evidence="2" id="KW-1185">Reference proteome</keyword>
<sequence length="263" mass="30840">MAQLIKVNQCVSRYQLDLRAYANRFTWLKKRRMEEWKEKWGNTSTIKDQSDRDDKDNKSIKAQFENWFFEKQVGWATRTAFEVSQSPKHLQEEHWVRRILTRINDVSFFMYQPVLLTKSGSIQLDSLIIGNDLICCVHPLIGEPGHVFQSVSQRTWCEITNGGATKQLINPLISLRRSKAVVSAFLRNHGLNEMVIKTAVYAPDGYIEQVMSSYETDFVDRRNERKWFEWLDQHALLLKREQLDAAEMILQHSETIAESRVDD</sequence>
<reference evidence="2" key="1">
    <citation type="journal article" date="2019" name="Int. J. Syst. Evol. Microbiol.">
        <title>The Global Catalogue of Microorganisms (GCM) 10K type strain sequencing project: providing services to taxonomists for standard genome sequencing and annotation.</title>
        <authorList>
            <consortium name="The Broad Institute Genomics Platform"/>
            <consortium name="The Broad Institute Genome Sequencing Center for Infectious Disease"/>
            <person name="Wu L."/>
            <person name="Ma J."/>
        </authorList>
    </citation>
    <scope>NUCLEOTIDE SEQUENCE [LARGE SCALE GENOMIC DNA]</scope>
    <source>
        <strain evidence="2">CCUG 42001</strain>
    </source>
</reference>
<comment type="caution">
    <text evidence="1">The sequence shown here is derived from an EMBL/GenBank/DDBJ whole genome shotgun (WGS) entry which is preliminary data.</text>
</comment>
<organism evidence="1 2">
    <name type="scientific">Sporolactobacillus kofuensis</name>
    <dbReference type="NCBI Taxonomy" id="269672"/>
    <lineage>
        <taxon>Bacteria</taxon>
        <taxon>Bacillati</taxon>
        <taxon>Bacillota</taxon>
        <taxon>Bacilli</taxon>
        <taxon>Bacillales</taxon>
        <taxon>Sporolactobacillaceae</taxon>
        <taxon>Sporolactobacillus</taxon>
    </lineage>
</organism>
<evidence type="ECO:0000313" key="1">
    <source>
        <dbReference type="EMBL" id="MFC6385347.1"/>
    </source>
</evidence>
<accession>A0ABW1WCM7</accession>
<gene>
    <name evidence="1" type="ORF">ACFP7A_01935</name>
</gene>
<dbReference type="Proteomes" id="UP001596267">
    <property type="component" value="Unassembled WGS sequence"/>
</dbReference>
<dbReference type="RefSeq" id="WP_253054337.1">
    <property type="nucleotide sequence ID" value="NZ_JAMXWN010000007.1"/>
</dbReference>
<evidence type="ECO:0008006" key="3">
    <source>
        <dbReference type="Google" id="ProtNLM"/>
    </source>
</evidence>
<name>A0ABW1WCM7_9BACL</name>
<proteinExistence type="predicted"/>